<dbReference type="InterPro" id="IPR039425">
    <property type="entry name" value="RNA_pol_sigma-70-like"/>
</dbReference>
<evidence type="ECO:0000256" key="4">
    <source>
        <dbReference type="ARBA" id="ARBA00023163"/>
    </source>
</evidence>
<dbReference type="SUPFAM" id="SSF88659">
    <property type="entry name" value="Sigma3 and sigma4 domains of RNA polymerase sigma factors"/>
    <property type="match status" value="1"/>
</dbReference>
<dbReference type="Proteomes" id="UP000184226">
    <property type="component" value="Unassembled WGS sequence"/>
</dbReference>
<dbReference type="GO" id="GO:0003677">
    <property type="term" value="F:DNA binding"/>
    <property type="evidence" value="ECO:0007669"/>
    <property type="project" value="InterPro"/>
</dbReference>
<dbReference type="OrthoDB" id="8589148at2"/>
<protein>
    <submittedName>
        <fullName evidence="7">RNA polymerase sigma-70 factor, ECF subfamily</fullName>
    </submittedName>
</protein>
<organism evidence="7 8">
    <name type="scientific">Pollutimonas bauzanensis</name>
    <dbReference type="NCBI Taxonomy" id="658167"/>
    <lineage>
        <taxon>Bacteria</taxon>
        <taxon>Pseudomonadati</taxon>
        <taxon>Pseudomonadota</taxon>
        <taxon>Betaproteobacteria</taxon>
        <taxon>Burkholderiales</taxon>
        <taxon>Alcaligenaceae</taxon>
        <taxon>Pollutimonas</taxon>
    </lineage>
</organism>
<feature type="domain" description="RNA polymerase sigma factor 70 region 4 type 2" evidence="6">
    <location>
        <begin position="112"/>
        <end position="159"/>
    </location>
</feature>
<dbReference type="SUPFAM" id="SSF88946">
    <property type="entry name" value="Sigma2 domain of RNA polymerase sigma factors"/>
    <property type="match status" value="1"/>
</dbReference>
<dbReference type="STRING" id="658167.SAMN04488135_1255"/>
<dbReference type="PANTHER" id="PTHR43133">
    <property type="entry name" value="RNA POLYMERASE ECF-TYPE SIGMA FACTO"/>
    <property type="match status" value="1"/>
</dbReference>
<sequence length="177" mass="20043">MSGQGLVRLQRLLMSRYDALRAQIAHRLGGSQEMAADALHDAYVRLASQADLDDVKFPRTYLVNTAVNSAIDRIRKDVRLVNDDDIEAIFEQARDECPGQERELLGRERMAQVMAVLNQLPPRQSELLVSHRVHGEETELLAKRWGISARMIRREIQKANDACLAALEKLDRKGGQE</sequence>
<dbReference type="InterPro" id="IPR013249">
    <property type="entry name" value="RNA_pol_sigma70_r4_t2"/>
</dbReference>
<name>A0A1M6BDI6_9BURK</name>
<keyword evidence="3" id="KW-0731">Sigma factor</keyword>
<comment type="similarity">
    <text evidence="1">Belongs to the sigma-70 factor family. ECF subfamily.</text>
</comment>
<dbReference type="GO" id="GO:0016987">
    <property type="term" value="F:sigma factor activity"/>
    <property type="evidence" value="ECO:0007669"/>
    <property type="project" value="UniProtKB-KW"/>
</dbReference>
<dbReference type="InterPro" id="IPR013325">
    <property type="entry name" value="RNA_pol_sigma_r2"/>
</dbReference>
<evidence type="ECO:0000256" key="3">
    <source>
        <dbReference type="ARBA" id="ARBA00023082"/>
    </source>
</evidence>
<proteinExistence type="inferred from homology"/>
<dbReference type="PANTHER" id="PTHR43133:SF63">
    <property type="entry name" value="RNA POLYMERASE SIGMA FACTOR FECI-RELATED"/>
    <property type="match status" value="1"/>
</dbReference>
<keyword evidence="2" id="KW-0805">Transcription regulation</keyword>
<feature type="domain" description="RNA polymerase sigma-70 region 2" evidence="5">
    <location>
        <begin position="14"/>
        <end position="77"/>
    </location>
</feature>
<evidence type="ECO:0000256" key="2">
    <source>
        <dbReference type="ARBA" id="ARBA00023015"/>
    </source>
</evidence>
<dbReference type="InterPro" id="IPR014284">
    <property type="entry name" value="RNA_pol_sigma-70_dom"/>
</dbReference>
<reference evidence="7 8" key="1">
    <citation type="submission" date="2016-11" db="EMBL/GenBank/DDBJ databases">
        <authorList>
            <person name="Jaros S."/>
            <person name="Januszkiewicz K."/>
            <person name="Wedrychowicz H."/>
        </authorList>
    </citation>
    <scope>NUCLEOTIDE SEQUENCE [LARGE SCALE GENOMIC DNA]</scope>
    <source>
        <strain evidence="7 8">CGMCC 1.10190</strain>
    </source>
</reference>
<evidence type="ECO:0000259" key="6">
    <source>
        <dbReference type="Pfam" id="PF08281"/>
    </source>
</evidence>
<keyword evidence="8" id="KW-1185">Reference proteome</keyword>
<dbReference type="Pfam" id="PF04542">
    <property type="entry name" value="Sigma70_r2"/>
    <property type="match status" value="1"/>
</dbReference>
<evidence type="ECO:0000259" key="5">
    <source>
        <dbReference type="Pfam" id="PF04542"/>
    </source>
</evidence>
<dbReference type="EMBL" id="FQXE01000025">
    <property type="protein sequence ID" value="SHI46618.1"/>
    <property type="molecule type" value="Genomic_DNA"/>
</dbReference>
<dbReference type="RefSeq" id="WP_073110063.1">
    <property type="nucleotide sequence ID" value="NZ_FQXE01000025.1"/>
</dbReference>
<dbReference type="Pfam" id="PF08281">
    <property type="entry name" value="Sigma70_r4_2"/>
    <property type="match status" value="1"/>
</dbReference>
<dbReference type="AlphaFoldDB" id="A0A1M6BDI6"/>
<keyword evidence="4" id="KW-0804">Transcription</keyword>
<dbReference type="InterPro" id="IPR013324">
    <property type="entry name" value="RNA_pol_sigma_r3/r4-like"/>
</dbReference>
<evidence type="ECO:0000313" key="8">
    <source>
        <dbReference type="Proteomes" id="UP000184226"/>
    </source>
</evidence>
<evidence type="ECO:0000313" key="7">
    <source>
        <dbReference type="EMBL" id="SHI46618.1"/>
    </source>
</evidence>
<dbReference type="InterPro" id="IPR036388">
    <property type="entry name" value="WH-like_DNA-bd_sf"/>
</dbReference>
<accession>A0A1M6BDI6</accession>
<dbReference type="Gene3D" id="1.10.1740.10">
    <property type="match status" value="1"/>
</dbReference>
<dbReference type="GO" id="GO:0006352">
    <property type="term" value="P:DNA-templated transcription initiation"/>
    <property type="evidence" value="ECO:0007669"/>
    <property type="project" value="InterPro"/>
</dbReference>
<dbReference type="Gene3D" id="1.10.10.10">
    <property type="entry name" value="Winged helix-like DNA-binding domain superfamily/Winged helix DNA-binding domain"/>
    <property type="match status" value="1"/>
</dbReference>
<dbReference type="InterPro" id="IPR007627">
    <property type="entry name" value="RNA_pol_sigma70_r2"/>
</dbReference>
<evidence type="ECO:0000256" key="1">
    <source>
        <dbReference type="ARBA" id="ARBA00010641"/>
    </source>
</evidence>
<dbReference type="NCBIfam" id="TIGR02937">
    <property type="entry name" value="sigma70-ECF"/>
    <property type="match status" value="1"/>
</dbReference>
<gene>
    <name evidence="7" type="ORF">SAMN04488135_1255</name>
</gene>